<accession>A0A1M7I616</accession>
<evidence type="ECO:0000256" key="4">
    <source>
        <dbReference type="ARBA" id="ARBA00023172"/>
    </source>
</evidence>
<dbReference type="InterPro" id="IPR011010">
    <property type="entry name" value="DNA_brk_join_enz"/>
</dbReference>
<dbReference type="InterPro" id="IPR050090">
    <property type="entry name" value="Tyrosine_recombinase_XerCD"/>
</dbReference>
<reference evidence="6 7" key="1">
    <citation type="submission" date="2016-11" db="EMBL/GenBank/DDBJ databases">
        <authorList>
            <person name="Jaros S."/>
            <person name="Januszkiewicz K."/>
            <person name="Wedrychowicz H."/>
        </authorList>
    </citation>
    <scope>NUCLEOTIDE SEQUENCE [LARGE SCALE GENOMIC DNA]</scope>
    <source>
        <strain evidence="6 7">ACAM 12</strain>
    </source>
</reference>
<sequence length="188" mass="20949">MNKAGLNKAELKRVLDVTKSCSKYAERDCAMLLLTHWCGMRVGEVAALRVEDVLESNGAARAEFTLEAKRTKNKKARTVYVPARMQRELQRYTQQALDGVCSGFLFTTQKSQRFSSNTATQLLQRLYARAGITGATSHSGRRTFITELAAKGTSVRVLAELAGHQSIATTQRYIDIQPHMLRNAVELI</sequence>
<gene>
    <name evidence="6" type="ORF">SAMN05878437_2577</name>
</gene>
<dbReference type="EMBL" id="LT670847">
    <property type="protein sequence ID" value="SHM36256.1"/>
    <property type="molecule type" value="Genomic_DNA"/>
</dbReference>
<dbReference type="STRING" id="29571.SAMN05878437_2577"/>
<evidence type="ECO:0000256" key="1">
    <source>
        <dbReference type="ARBA" id="ARBA00008857"/>
    </source>
</evidence>
<name>A0A1M7I616_9GAMM</name>
<evidence type="ECO:0000259" key="5">
    <source>
        <dbReference type="PROSITE" id="PS51898"/>
    </source>
</evidence>
<dbReference type="CDD" id="cd00397">
    <property type="entry name" value="DNA_BRE_C"/>
    <property type="match status" value="1"/>
</dbReference>
<comment type="similarity">
    <text evidence="1">Belongs to the 'phage' integrase family.</text>
</comment>
<keyword evidence="3" id="KW-0238">DNA-binding</keyword>
<dbReference type="InterPro" id="IPR002104">
    <property type="entry name" value="Integrase_catalytic"/>
</dbReference>
<evidence type="ECO:0000313" key="7">
    <source>
        <dbReference type="Proteomes" id="UP000190911"/>
    </source>
</evidence>
<dbReference type="PANTHER" id="PTHR30349">
    <property type="entry name" value="PHAGE INTEGRASE-RELATED"/>
    <property type="match status" value="1"/>
</dbReference>
<dbReference type="OrthoDB" id="305957at2"/>
<dbReference type="InterPro" id="IPR013762">
    <property type="entry name" value="Integrase-like_cat_sf"/>
</dbReference>
<evidence type="ECO:0000256" key="2">
    <source>
        <dbReference type="ARBA" id="ARBA00022908"/>
    </source>
</evidence>
<dbReference type="GO" id="GO:0003677">
    <property type="term" value="F:DNA binding"/>
    <property type="evidence" value="ECO:0007669"/>
    <property type="project" value="UniProtKB-KW"/>
</dbReference>
<dbReference type="RefSeq" id="WP_079554215.1">
    <property type="nucleotide sequence ID" value="NZ_LT670847.1"/>
</dbReference>
<feature type="domain" description="Tyr recombinase" evidence="5">
    <location>
        <begin position="1"/>
        <end position="186"/>
    </location>
</feature>
<dbReference type="InParanoid" id="A0A1M7I616"/>
<dbReference type="Pfam" id="PF00589">
    <property type="entry name" value="Phage_integrase"/>
    <property type="match status" value="1"/>
</dbReference>
<dbReference type="Gene3D" id="1.10.443.10">
    <property type="entry name" value="Intergrase catalytic core"/>
    <property type="match status" value="1"/>
</dbReference>
<organism evidence="6 7">
    <name type="scientific">Vreelandella subglaciescola</name>
    <dbReference type="NCBI Taxonomy" id="29571"/>
    <lineage>
        <taxon>Bacteria</taxon>
        <taxon>Pseudomonadati</taxon>
        <taxon>Pseudomonadota</taxon>
        <taxon>Gammaproteobacteria</taxon>
        <taxon>Oceanospirillales</taxon>
        <taxon>Halomonadaceae</taxon>
        <taxon>Vreelandella</taxon>
    </lineage>
</organism>
<proteinExistence type="inferred from homology"/>
<dbReference type="AlphaFoldDB" id="A0A1M7I616"/>
<dbReference type="SUPFAM" id="SSF56349">
    <property type="entry name" value="DNA breaking-rejoining enzymes"/>
    <property type="match status" value="1"/>
</dbReference>
<dbReference type="PANTHER" id="PTHR30349:SF41">
    <property type="entry name" value="INTEGRASE_RECOMBINASE PROTEIN MJ0367-RELATED"/>
    <property type="match status" value="1"/>
</dbReference>
<keyword evidence="7" id="KW-1185">Reference proteome</keyword>
<keyword evidence="2" id="KW-0229">DNA integration</keyword>
<protein>
    <submittedName>
        <fullName evidence="6">Integrase/recombinase XerD</fullName>
    </submittedName>
</protein>
<dbReference type="PROSITE" id="PS51898">
    <property type="entry name" value="TYR_RECOMBINASE"/>
    <property type="match status" value="1"/>
</dbReference>
<keyword evidence="4" id="KW-0233">DNA recombination</keyword>
<dbReference type="GO" id="GO:0015074">
    <property type="term" value="P:DNA integration"/>
    <property type="evidence" value="ECO:0007669"/>
    <property type="project" value="UniProtKB-KW"/>
</dbReference>
<dbReference type="GO" id="GO:0006310">
    <property type="term" value="P:DNA recombination"/>
    <property type="evidence" value="ECO:0007669"/>
    <property type="project" value="UniProtKB-KW"/>
</dbReference>
<evidence type="ECO:0000313" key="6">
    <source>
        <dbReference type="EMBL" id="SHM36256.1"/>
    </source>
</evidence>
<dbReference type="Proteomes" id="UP000190911">
    <property type="component" value="Chromosome I"/>
</dbReference>
<evidence type="ECO:0000256" key="3">
    <source>
        <dbReference type="ARBA" id="ARBA00023125"/>
    </source>
</evidence>